<feature type="region of interest" description="Disordered" evidence="1">
    <location>
        <begin position="212"/>
        <end position="272"/>
    </location>
</feature>
<evidence type="ECO:0000256" key="1">
    <source>
        <dbReference type="SAM" id="MobiDB-lite"/>
    </source>
</evidence>
<dbReference type="EMBL" id="MVBN01000005">
    <property type="protein sequence ID" value="OOK72886.1"/>
    <property type="molecule type" value="Genomic_DNA"/>
</dbReference>
<protein>
    <submittedName>
        <fullName evidence="2">Secreted domain protein</fullName>
    </submittedName>
</protein>
<sequence>MLSTLSAVGLATADPSMQPMESEGRYTFNQQHRDNLSWWNRTWVPQLVPKGALLEVQLPSDPIHWIPYGEPDCQPSPGWDWAEISGSWYPDGPPRHQRVAVELEGQHTVPNQNRYRESANPYELPGVYIPFDKRVDGSSTITIFDYHLLPGPSDDYWAGRGLATICLRPDPIPDDVRVLGFPPDTPPTYVLTLVVGVRQASYGAVCPRPRSPYRRWSASSRTGRRRRPSPAPRSMASVPAARGDKPPDRAGACRLSWAQGRSDAAQEAPWAR</sequence>
<feature type="compositionally biased region" description="Low complexity" evidence="1">
    <location>
        <begin position="232"/>
        <end position="241"/>
    </location>
</feature>
<gene>
    <name evidence="2" type="ORF">BZL29_5218</name>
</gene>
<evidence type="ECO:0000313" key="3">
    <source>
        <dbReference type="Proteomes" id="UP000188532"/>
    </source>
</evidence>
<name>A0A1V3X213_MYCKA</name>
<accession>A0A1V3X213</accession>
<evidence type="ECO:0000313" key="2">
    <source>
        <dbReference type="EMBL" id="OOK72886.1"/>
    </source>
</evidence>
<organism evidence="2 3">
    <name type="scientific">Mycobacterium kansasii</name>
    <dbReference type="NCBI Taxonomy" id="1768"/>
    <lineage>
        <taxon>Bacteria</taxon>
        <taxon>Bacillati</taxon>
        <taxon>Actinomycetota</taxon>
        <taxon>Actinomycetes</taxon>
        <taxon>Mycobacteriales</taxon>
        <taxon>Mycobacteriaceae</taxon>
        <taxon>Mycobacterium</taxon>
    </lineage>
</organism>
<dbReference type="AlphaFoldDB" id="A0A1V3X213"/>
<reference evidence="2 3" key="1">
    <citation type="submission" date="2017-02" db="EMBL/GenBank/DDBJ databases">
        <title>Complete genome sequences of Mycobacterium kansasii strains isolated from rhesus macaques.</title>
        <authorList>
            <person name="Panda A."/>
            <person name="Nagaraj S."/>
            <person name="Zhao X."/>
            <person name="Tettelin H."/>
            <person name="Detolla L.J."/>
        </authorList>
    </citation>
    <scope>NUCLEOTIDE SEQUENCE [LARGE SCALE GENOMIC DNA]</scope>
    <source>
        <strain evidence="2 3">11-3469</strain>
    </source>
</reference>
<comment type="caution">
    <text evidence="2">The sequence shown here is derived from an EMBL/GenBank/DDBJ whole genome shotgun (WGS) entry which is preliminary data.</text>
</comment>
<proteinExistence type="predicted"/>
<dbReference type="Proteomes" id="UP000188532">
    <property type="component" value="Unassembled WGS sequence"/>
</dbReference>
<dbReference type="STRING" id="1768.B1T50_13620"/>